<proteinExistence type="predicted"/>
<evidence type="ECO:0000313" key="2">
    <source>
        <dbReference type="Proteomes" id="UP001055811"/>
    </source>
</evidence>
<reference evidence="1 2" key="2">
    <citation type="journal article" date="2022" name="Mol. Ecol. Resour.">
        <title>The genomes of chicory, endive, great burdock and yacon provide insights into Asteraceae paleo-polyploidization history and plant inulin production.</title>
        <authorList>
            <person name="Fan W."/>
            <person name="Wang S."/>
            <person name="Wang H."/>
            <person name="Wang A."/>
            <person name="Jiang F."/>
            <person name="Liu H."/>
            <person name="Zhao H."/>
            <person name="Xu D."/>
            <person name="Zhang Y."/>
        </authorList>
    </citation>
    <scope>NUCLEOTIDE SEQUENCE [LARGE SCALE GENOMIC DNA]</scope>
    <source>
        <strain evidence="2">cv. Punajuju</strain>
        <tissue evidence="1">Leaves</tissue>
    </source>
</reference>
<dbReference type="Proteomes" id="UP001055811">
    <property type="component" value="Linkage Group LG04"/>
</dbReference>
<organism evidence="1 2">
    <name type="scientific">Cichorium intybus</name>
    <name type="common">Chicory</name>
    <dbReference type="NCBI Taxonomy" id="13427"/>
    <lineage>
        <taxon>Eukaryota</taxon>
        <taxon>Viridiplantae</taxon>
        <taxon>Streptophyta</taxon>
        <taxon>Embryophyta</taxon>
        <taxon>Tracheophyta</taxon>
        <taxon>Spermatophyta</taxon>
        <taxon>Magnoliopsida</taxon>
        <taxon>eudicotyledons</taxon>
        <taxon>Gunneridae</taxon>
        <taxon>Pentapetalae</taxon>
        <taxon>asterids</taxon>
        <taxon>campanulids</taxon>
        <taxon>Asterales</taxon>
        <taxon>Asteraceae</taxon>
        <taxon>Cichorioideae</taxon>
        <taxon>Cichorieae</taxon>
        <taxon>Cichoriinae</taxon>
        <taxon>Cichorium</taxon>
    </lineage>
</organism>
<name>A0ACB9E210_CICIN</name>
<protein>
    <submittedName>
        <fullName evidence="1">Uncharacterized protein</fullName>
    </submittedName>
</protein>
<dbReference type="EMBL" id="CM042012">
    <property type="protein sequence ID" value="KAI3752852.1"/>
    <property type="molecule type" value="Genomic_DNA"/>
</dbReference>
<comment type="caution">
    <text evidence="1">The sequence shown here is derived from an EMBL/GenBank/DDBJ whole genome shotgun (WGS) entry which is preliminary data.</text>
</comment>
<reference evidence="2" key="1">
    <citation type="journal article" date="2022" name="Mol. Ecol. Resour.">
        <title>The genomes of chicory, endive, great burdock and yacon provide insights into Asteraceae palaeo-polyploidization history and plant inulin production.</title>
        <authorList>
            <person name="Fan W."/>
            <person name="Wang S."/>
            <person name="Wang H."/>
            <person name="Wang A."/>
            <person name="Jiang F."/>
            <person name="Liu H."/>
            <person name="Zhao H."/>
            <person name="Xu D."/>
            <person name="Zhang Y."/>
        </authorList>
    </citation>
    <scope>NUCLEOTIDE SEQUENCE [LARGE SCALE GENOMIC DNA]</scope>
    <source>
        <strain evidence="2">cv. Punajuju</strain>
    </source>
</reference>
<keyword evidence="2" id="KW-1185">Reference proteome</keyword>
<gene>
    <name evidence="1" type="ORF">L2E82_24891</name>
</gene>
<sequence>MVKVRPTMEKAFWNGITDSIREDNYDRVVELMKEMKDELCEMALQSSKQEITETIDVLILSHLLNTGSLHMEYLGKIMEFALISLQKLSAPASENNLKEAHQKVLQELADVLKQEISSVRIKIMEPLIKGPAGLEYLGKAFTERFGQPSDALTRLPLTLRWLSNFIFVRNVFCYHQKGTVVDKVTEVHLNDWAHLMELLAVCEGIERASQTLSAVTRLKEGCHINRSLLTLGALIRKFRNLKL</sequence>
<accession>A0ACB9E210</accession>
<evidence type="ECO:0000313" key="1">
    <source>
        <dbReference type="EMBL" id="KAI3752852.1"/>
    </source>
</evidence>